<dbReference type="EMBL" id="BCWF01000018">
    <property type="protein sequence ID" value="GAT24525.1"/>
    <property type="molecule type" value="Genomic_DNA"/>
</dbReference>
<evidence type="ECO:0000313" key="1">
    <source>
        <dbReference type="EMBL" id="GAT24525.1"/>
    </source>
</evidence>
<gene>
    <name evidence="1" type="ORF">RIB2604_01803540</name>
</gene>
<proteinExistence type="predicted"/>
<accession>A0A146FF50</accession>
<sequence length="171" mass="19253">MGEGHEQSTGGRQWKSLRFAGNGDENRVTSYRVQPVLASAASTTSRVAYRFGELGRKDERQCQSPGIISLIHLGPLRRHQCDWKAGLHCHLLTETLNCSPPTRWFRCYRVARSSPGTNGPSRICLFGASSWDPHWTHHAEHWVSSRKMIVGMVEMNRLLSRKAFFSSLSSG</sequence>
<comment type="caution">
    <text evidence="1">The sequence shown here is derived from an EMBL/GenBank/DDBJ whole genome shotgun (WGS) entry which is preliminary data.</text>
</comment>
<dbReference type="Proteomes" id="UP000075230">
    <property type="component" value="Unassembled WGS sequence"/>
</dbReference>
<organism evidence="1 2">
    <name type="scientific">Aspergillus kawachii</name>
    <name type="common">White koji mold</name>
    <name type="synonym">Aspergillus awamori var. kawachi</name>
    <dbReference type="NCBI Taxonomy" id="1069201"/>
    <lineage>
        <taxon>Eukaryota</taxon>
        <taxon>Fungi</taxon>
        <taxon>Dikarya</taxon>
        <taxon>Ascomycota</taxon>
        <taxon>Pezizomycotina</taxon>
        <taxon>Eurotiomycetes</taxon>
        <taxon>Eurotiomycetidae</taxon>
        <taxon>Eurotiales</taxon>
        <taxon>Aspergillaceae</taxon>
        <taxon>Aspergillus</taxon>
        <taxon>Aspergillus subgen. Circumdati</taxon>
    </lineage>
</organism>
<evidence type="ECO:0000313" key="2">
    <source>
        <dbReference type="Proteomes" id="UP000075230"/>
    </source>
</evidence>
<name>A0A146FF50_ASPKA</name>
<protein>
    <submittedName>
        <fullName evidence="1">Uncharacterized protein</fullName>
    </submittedName>
</protein>
<dbReference type="AlphaFoldDB" id="A0A146FF50"/>
<reference evidence="1 2" key="1">
    <citation type="journal article" date="2016" name="DNA Res.">
        <title>Genome sequence of Aspergillus luchuensis NBRC 4314.</title>
        <authorList>
            <person name="Yamada O."/>
            <person name="Machida M."/>
            <person name="Hosoyama A."/>
            <person name="Goto M."/>
            <person name="Takahashi T."/>
            <person name="Futagami T."/>
            <person name="Yamagata Y."/>
            <person name="Takeuchi M."/>
            <person name="Kobayashi T."/>
            <person name="Koike H."/>
            <person name="Abe K."/>
            <person name="Asai K."/>
            <person name="Arita M."/>
            <person name="Fujita N."/>
            <person name="Fukuda K."/>
            <person name="Higa K."/>
            <person name="Horikawa H."/>
            <person name="Ishikawa T."/>
            <person name="Jinno K."/>
            <person name="Kato Y."/>
            <person name="Kirimura K."/>
            <person name="Mizutani O."/>
            <person name="Nakasone K."/>
            <person name="Sano M."/>
            <person name="Shiraishi Y."/>
            <person name="Tsukahara M."/>
            <person name="Gomi K."/>
        </authorList>
    </citation>
    <scope>NUCLEOTIDE SEQUENCE [LARGE SCALE GENOMIC DNA]</scope>
    <source>
        <strain evidence="1 2">RIB 2604</strain>
    </source>
</reference>
<reference evidence="2" key="2">
    <citation type="submission" date="2016-02" db="EMBL/GenBank/DDBJ databases">
        <title>Genome sequencing of Aspergillus luchuensis NBRC 4314.</title>
        <authorList>
            <person name="Yamada O."/>
        </authorList>
    </citation>
    <scope>NUCLEOTIDE SEQUENCE [LARGE SCALE GENOMIC DNA]</scope>
    <source>
        <strain evidence="2">RIB 2604</strain>
    </source>
</reference>